<accession>A0A2D2AZ49</accession>
<keyword evidence="5" id="KW-0378">Hydrolase</keyword>
<dbReference type="InterPro" id="IPR004446">
    <property type="entry name" value="Heptose_bisP_phosphatase"/>
</dbReference>
<dbReference type="OrthoDB" id="9814110at2"/>
<evidence type="ECO:0000256" key="3">
    <source>
        <dbReference type="ARBA" id="ARBA00022490"/>
    </source>
</evidence>
<name>A0A2D2AZ49_9CAUL</name>
<sequence length="193" mass="21246">MSRRAVFFDRDGVLNRVVWRDGKPASPRTPDELVIEPDAAETLALVREAGYRVFVVTNQPDVRRGLMTDAALDAIHDEIARKLPIDEIAACRHDNADACDCRKPLPGMLLSLAKRWDIDLHGSWMVGDQDRDTACGRAAGVQTVLLKRPYNTGDGADHVVADLLAFRRLVQGDGSPRQCASRREPVSCSPTTS</sequence>
<dbReference type="GO" id="GO:0005737">
    <property type="term" value="C:cytoplasm"/>
    <property type="evidence" value="ECO:0007669"/>
    <property type="project" value="UniProtKB-SubCell"/>
</dbReference>
<evidence type="ECO:0000256" key="2">
    <source>
        <dbReference type="ARBA" id="ARBA00005628"/>
    </source>
</evidence>
<proteinExistence type="inferred from homology"/>
<dbReference type="CDD" id="cd07503">
    <property type="entry name" value="HAD_HisB-N"/>
    <property type="match status" value="1"/>
</dbReference>
<dbReference type="AlphaFoldDB" id="A0A2D2AZ49"/>
<keyword evidence="4" id="KW-0479">Metal-binding</keyword>
<dbReference type="GO" id="GO:0016791">
    <property type="term" value="F:phosphatase activity"/>
    <property type="evidence" value="ECO:0007669"/>
    <property type="project" value="InterPro"/>
</dbReference>
<keyword evidence="9" id="KW-1185">Reference proteome</keyword>
<comment type="subcellular location">
    <subcellularLocation>
        <location evidence="1">Cytoplasm</location>
    </subcellularLocation>
</comment>
<dbReference type="InterPro" id="IPR006543">
    <property type="entry name" value="Histidinol-phos"/>
</dbReference>
<dbReference type="SUPFAM" id="SSF56784">
    <property type="entry name" value="HAD-like"/>
    <property type="match status" value="1"/>
</dbReference>
<protein>
    <recommendedName>
        <fullName evidence="7">D,D-heptose 1,7-bisphosphate phosphatase</fullName>
    </recommendedName>
</protein>
<dbReference type="EMBL" id="CP024201">
    <property type="protein sequence ID" value="ATQ43289.1"/>
    <property type="molecule type" value="Genomic_DNA"/>
</dbReference>
<dbReference type="InterPro" id="IPR023214">
    <property type="entry name" value="HAD_sf"/>
</dbReference>
<gene>
    <name evidence="8" type="ORF">CSW64_13105</name>
</gene>
<dbReference type="Gene3D" id="3.40.50.1000">
    <property type="entry name" value="HAD superfamily/HAD-like"/>
    <property type="match status" value="1"/>
</dbReference>
<keyword evidence="3" id="KW-0963">Cytoplasm</keyword>
<dbReference type="NCBIfam" id="TIGR01656">
    <property type="entry name" value="Histidinol-ppas"/>
    <property type="match status" value="1"/>
</dbReference>
<dbReference type="GO" id="GO:0005975">
    <property type="term" value="P:carbohydrate metabolic process"/>
    <property type="evidence" value="ECO:0007669"/>
    <property type="project" value="InterPro"/>
</dbReference>
<dbReference type="InterPro" id="IPR036412">
    <property type="entry name" value="HAD-like_sf"/>
</dbReference>
<organism evidence="8 9">
    <name type="scientific">Caulobacter mirabilis</name>
    <dbReference type="NCBI Taxonomy" id="69666"/>
    <lineage>
        <taxon>Bacteria</taxon>
        <taxon>Pseudomonadati</taxon>
        <taxon>Pseudomonadota</taxon>
        <taxon>Alphaproteobacteria</taxon>
        <taxon>Caulobacterales</taxon>
        <taxon>Caulobacteraceae</taxon>
        <taxon>Caulobacter</taxon>
    </lineage>
</organism>
<evidence type="ECO:0000256" key="7">
    <source>
        <dbReference type="ARBA" id="ARBA00031828"/>
    </source>
</evidence>
<dbReference type="KEGG" id="cmb:CSW64_13105"/>
<evidence type="ECO:0000313" key="9">
    <source>
        <dbReference type="Proteomes" id="UP000228945"/>
    </source>
</evidence>
<reference evidence="8 9" key="1">
    <citation type="submission" date="2017-10" db="EMBL/GenBank/DDBJ databases">
        <title>Genome sequence of Caulobacter mirabilis FWC38.</title>
        <authorList>
            <person name="Fiebig A."/>
            <person name="Crosson S."/>
        </authorList>
    </citation>
    <scope>NUCLEOTIDE SEQUENCE [LARGE SCALE GENOMIC DNA]</scope>
    <source>
        <strain evidence="8 9">FWC 38</strain>
    </source>
</reference>
<dbReference type="PANTHER" id="PTHR42891">
    <property type="entry name" value="D-GLYCERO-BETA-D-MANNO-HEPTOSE-1,7-BISPHOSPHATE 7-PHOSPHATASE"/>
    <property type="match status" value="1"/>
</dbReference>
<keyword evidence="6" id="KW-0119">Carbohydrate metabolism</keyword>
<dbReference type="InterPro" id="IPR006549">
    <property type="entry name" value="HAD-SF_hydro_IIIA"/>
</dbReference>
<dbReference type="GO" id="GO:0046872">
    <property type="term" value="F:metal ion binding"/>
    <property type="evidence" value="ECO:0007669"/>
    <property type="project" value="UniProtKB-KW"/>
</dbReference>
<evidence type="ECO:0000256" key="1">
    <source>
        <dbReference type="ARBA" id="ARBA00004496"/>
    </source>
</evidence>
<evidence type="ECO:0000256" key="4">
    <source>
        <dbReference type="ARBA" id="ARBA00022723"/>
    </source>
</evidence>
<dbReference type="NCBIfam" id="TIGR01662">
    <property type="entry name" value="HAD-SF-IIIA"/>
    <property type="match status" value="1"/>
</dbReference>
<evidence type="ECO:0000256" key="5">
    <source>
        <dbReference type="ARBA" id="ARBA00022801"/>
    </source>
</evidence>
<dbReference type="Proteomes" id="UP000228945">
    <property type="component" value="Chromosome"/>
</dbReference>
<dbReference type="Pfam" id="PF13242">
    <property type="entry name" value="Hydrolase_like"/>
    <property type="match status" value="1"/>
</dbReference>
<comment type="similarity">
    <text evidence="2">Belongs to the GmhB family.</text>
</comment>
<evidence type="ECO:0000313" key="8">
    <source>
        <dbReference type="EMBL" id="ATQ43289.1"/>
    </source>
</evidence>
<dbReference type="RefSeq" id="WP_099622540.1">
    <property type="nucleotide sequence ID" value="NZ_CP024201.1"/>
</dbReference>
<dbReference type="PANTHER" id="PTHR42891:SF1">
    <property type="entry name" value="D-GLYCERO-BETA-D-MANNO-HEPTOSE-1,7-BISPHOSPHATE 7-PHOSPHATASE"/>
    <property type="match status" value="1"/>
</dbReference>
<evidence type="ECO:0000256" key="6">
    <source>
        <dbReference type="ARBA" id="ARBA00023277"/>
    </source>
</evidence>